<dbReference type="Pfam" id="PF04749">
    <property type="entry name" value="PLAC8"/>
    <property type="match status" value="1"/>
</dbReference>
<dbReference type="InterPro" id="IPR006461">
    <property type="entry name" value="PLAC_motif_containing"/>
</dbReference>
<keyword evidence="3" id="KW-1185">Reference proteome</keyword>
<accession>A0ABD1IZN1</accession>
<name>A0ABD1IZN1_9TELE</name>
<dbReference type="AlphaFoldDB" id="A0ABD1IZN1"/>
<dbReference type="EMBL" id="JBHFQA010000022">
    <property type="protein sequence ID" value="KAL2079053.1"/>
    <property type="molecule type" value="Genomic_DNA"/>
</dbReference>
<evidence type="ECO:0000256" key="1">
    <source>
        <dbReference type="ARBA" id="ARBA00009024"/>
    </source>
</evidence>
<protein>
    <submittedName>
        <fullName evidence="2">Uncharacterized protein</fullName>
    </submittedName>
</protein>
<reference evidence="2 3" key="1">
    <citation type="submission" date="2024-09" db="EMBL/GenBank/DDBJ databases">
        <title>A chromosome-level genome assembly of Gray's grenadier anchovy, Coilia grayii.</title>
        <authorList>
            <person name="Fu Z."/>
        </authorList>
    </citation>
    <scope>NUCLEOTIDE SEQUENCE [LARGE SCALE GENOMIC DNA]</scope>
    <source>
        <strain evidence="2">G4</strain>
        <tissue evidence="2">Muscle</tissue>
    </source>
</reference>
<comment type="caution">
    <text evidence="2">The sequence shown here is derived from an EMBL/GenBank/DDBJ whole genome shotgun (WGS) entry which is preliminary data.</text>
</comment>
<evidence type="ECO:0000313" key="2">
    <source>
        <dbReference type="EMBL" id="KAL2079053.1"/>
    </source>
</evidence>
<gene>
    <name evidence="2" type="ORF">ACEWY4_024797</name>
</gene>
<dbReference type="PANTHER" id="PTHR15907">
    <property type="entry name" value="DUF614 FAMILY PROTEIN-RELATED"/>
    <property type="match status" value="1"/>
</dbReference>
<evidence type="ECO:0000313" key="3">
    <source>
        <dbReference type="Proteomes" id="UP001591681"/>
    </source>
</evidence>
<organism evidence="2 3">
    <name type="scientific">Coilia grayii</name>
    <name type="common">Gray's grenadier anchovy</name>
    <dbReference type="NCBI Taxonomy" id="363190"/>
    <lineage>
        <taxon>Eukaryota</taxon>
        <taxon>Metazoa</taxon>
        <taxon>Chordata</taxon>
        <taxon>Craniata</taxon>
        <taxon>Vertebrata</taxon>
        <taxon>Euteleostomi</taxon>
        <taxon>Actinopterygii</taxon>
        <taxon>Neopterygii</taxon>
        <taxon>Teleostei</taxon>
        <taxon>Clupei</taxon>
        <taxon>Clupeiformes</taxon>
        <taxon>Clupeoidei</taxon>
        <taxon>Engraulidae</taxon>
        <taxon>Coilinae</taxon>
        <taxon>Coilia</taxon>
    </lineage>
</organism>
<dbReference type="Proteomes" id="UP001591681">
    <property type="component" value="Unassembled WGS sequence"/>
</dbReference>
<proteinExistence type="inferred from homology"/>
<comment type="similarity">
    <text evidence="1">Belongs to the cornifelin family.</text>
</comment>
<dbReference type="NCBIfam" id="TIGR01571">
    <property type="entry name" value="A_thal_Cys_rich"/>
    <property type="match status" value="1"/>
</dbReference>
<sequence length="152" mass="17264">MTSPGWCLCIQHTALRFVFVPEHFVIMASKMVVQQPKPVVMAAASDQWNSSICECDSLHECCFSVWCFPCFACITARDHGECLCLPLLDTFGIIPPITMAMRVSMRRRYNIDDTMCNDCVYACCCGPCSWCQMRREMKARLHPVSLFCNKAT</sequence>